<accession>W7SZ85</accession>
<gene>
    <name evidence="1" type="ORF">Naga_101256g4</name>
</gene>
<protein>
    <submittedName>
        <fullName evidence="1">Uncharacterized protein</fullName>
    </submittedName>
</protein>
<dbReference type="Proteomes" id="UP000019335">
    <property type="component" value="Unassembled WGS sequence"/>
</dbReference>
<keyword evidence="2" id="KW-1185">Reference proteome</keyword>
<dbReference type="AlphaFoldDB" id="W7SZ85"/>
<reference evidence="1 2" key="1">
    <citation type="journal article" date="2014" name="Mol. Plant">
        <title>Chromosome Scale Genome Assembly and Transcriptome Profiling of Nannochloropsis gaditana in Nitrogen Depletion.</title>
        <authorList>
            <person name="Corteggiani Carpinelli E."/>
            <person name="Telatin A."/>
            <person name="Vitulo N."/>
            <person name="Forcato C."/>
            <person name="D'Angelo M."/>
            <person name="Schiavon R."/>
            <person name="Vezzi A."/>
            <person name="Giacometti G.M."/>
            <person name="Morosinotto T."/>
            <person name="Valle G."/>
        </authorList>
    </citation>
    <scope>NUCLEOTIDE SEQUENCE [LARGE SCALE GENOMIC DNA]</scope>
    <source>
        <strain evidence="1 2">B-31</strain>
    </source>
</reference>
<organism evidence="1 2">
    <name type="scientific">Nannochloropsis gaditana</name>
    <dbReference type="NCBI Taxonomy" id="72520"/>
    <lineage>
        <taxon>Eukaryota</taxon>
        <taxon>Sar</taxon>
        <taxon>Stramenopiles</taxon>
        <taxon>Ochrophyta</taxon>
        <taxon>Eustigmatophyceae</taxon>
        <taxon>Eustigmatales</taxon>
        <taxon>Monodopsidaceae</taxon>
        <taxon>Nannochloropsis</taxon>
    </lineage>
</organism>
<proteinExistence type="predicted"/>
<sequence>MRDTFLVPSPIKLSINPSSIVLRSTHGCCLDLLETCSLSKAWTGRWLGRNAMTHTFDVHVLLFVPSHRATSITRLSGVHCKDRRLCSLCHGDFGTILVVIWCFGQAGFASAATV</sequence>
<dbReference type="EMBL" id="AZIL01003288">
    <property type="protein sequence ID" value="EWM20175.1"/>
    <property type="molecule type" value="Genomic_DNA"/>
</dbReference>
<evidence type="ECO:0000313" key="2">
    <source>
        <dbReference type="Proteomes" id="UP000019335"/>
    </source>
</evidence>
<evidence type="ECO:0000313" key="1">
    <source>
        <dbReference type="EMBL" id="EWM20175.1"/>
    </source>
</evidence>
<name>W7SZ85_9STRA</name>
<comment type="caution">
    <text evidence="1">The sequence shown here is derived from an EMBL/GenBank/DDBJ whole genome shotgun (WGS) entry which is preliminary data.</text>
</comment>